<proteinExistence type="inferred from homology"/>
<dbReference type="Pfam" id="PF12911">
    <property type="entry name" value="OppC_N"/>
    <property type="match status" value="1"/>
</dbReference>
<evidence type="ECO:0000256" key="5">
    <source>
        <dbReference type="ARBA" id="ARBA00022989"/>
    </source>
</evidence>
<evidence type="ECO:0000256" key="4">
    <source>
        <dbReference type="ARBA" id="ARBA00022692"/>
    </source>
</evidence>
<feature type="domain" description="ABC transmembrane type-1" evidence="8">
    <location>
        <begin position="97"/>
        <end position="286"/>
    </location>
</feature>
<keyword evidence="2 7" id="KW-0813">Transport</keyword>
<reference evidence="9" key="1">
    <citation type="journal article" date="2020" name="mSystems">
        <title>Genome- and Community-Level Interaction Insights into Carbon Utilization and Element Cycling Functions of Hydrothermarchaeota in Hydrothermal Sediment.</title>
        <authorList>
            <person name="Zhou Z."/>
            <person name="Liu Y."/>
            <person name="Xu W."/>
            <person name="Pan J."/>
            <person name="Luo Z.H."/>
            <person name="Li M."/>
        </authorList>
    </citation>
    <scope>NUCLEOTIDE SEQUENCE [LARGE SCALE GENOMIC DNA]</scope>
    <source>
        <strain evidence="9">SpSt-289</strain>
    </source>
</reference>
<dbReference type="PROSITE" id="PS50928">
    <property type="entry name" value="ABC_TM1"/>
    <property type="match status" value="1"/>
</dbReference>
<feature type="transmembrane region" description="Helical" evidence="7">
    <location>
        <begin position="218"/>
        <end position="243"/>
    </location>
</feature>
<sequence>MAVTSSQTRLSRAVVESKHRSELENAWRRFAANRVALIGLVILTFITFIALFAPFVAPYDPINDMDTSLRGCPPSREHPFGCDHLGRDLLSRVIFGARIALIVGVGATLISVVIGVVIGALAGFFGGWVDTVLSRIIDTLMSFPIIALLIVLAAVLGPSLLTTVIVIGVTVWSRYARVVRAEVLSLRERDFIIAAYASGVRNWRIIWRHLIPNVMGPVIVLASLGVGGIIILEAALSFLGLGVRPPTPSWGAILADGRAYILRYPHIAFFPGLMIVITVLAFNFVGDGLRDALDPKE</sequence>
<comment type="subcellular location">
    <subcellularLocation>
        <location evidence="1 7">Cell membrane</location>
        <topology evidence="1 7">Multi-pass membrane protein</topology>
    </subcellularLocation>
</comment>
<feature type="transmembrane region" description="Helical" evidence="7">
    <location>
        <begin position="263"/>
        <end position="286"/>
    </location>
</feature>
<dbReference type="GO" id="GO:0055085">
    <property type="term" value="P:transmembrane transport"/>
    <property type="evidence" value="ECO:0007669"/>
    <property type="project" value="InterPro"/>
</dbReference>
<keyword evidence="4 7" id="KW-0812">Transmembrane</keyword>
<comment type="similarity">
    <text evidence="7">Belongs to the binding-protein-dependent transport system permease family.</text>
</comment>
<dbReference type="InterPro" id="IPR000515">
    <property type="entry name" value="MetI-like"/>
</dbReference>
<gene>
    <name evidence="9" type="ORF">ENQ20_06815</name>
</gene>
<evidence type="ECO:0000256" key="1">
    <source>
        <dbReference type="ARBA" id="ARBA00004651"/>
    </source>
</evidence>
<feature type="transmembrane region" description="Helical" evidence="7">
    <location>
        <begin position="145"/>
        <end position="172"/>
    </location>
</feature>
<evidence type="ECO:0000256" key="7">
    <source>
        <dbReference type="RuleBase" id="RU363032"/>
    </source>
</evidence>
<dbReference type="Pfam" id="PF00528">
    <property type="entry name" value="BPD_transp_1"/>
    <property type="match status" value="1"/>
</dbReference>
<name>A0A7C1FK94_9CHLR</name>
<accession>A0A7C1FK94</accession>
<dbReference type="SUPFAM" id="SSF161098">
    <property type="entry name" value="MetI-like"/>
    <property type="match status" value="1"/>
</dbReference>
<dbReference type="EMBL" id="DSMG01000077">
    <property type="protein sequence ID" value="HDX31193.1"/>
    <property type="molecule type" value="Genomic_DNA"/>
</dbReference>
<keyword evidence="5 7" id="KW-1133">Transmembrane helix</keyword>
<dbReference type="InterPro" id="IPR050366">
    <property type="entry name" value="BP-dependent_transpt_permease"/>
</dbReference>
<keyword evidence="3" id="KW-1003">Cell membrane</keyword>
<dbReference type="GO" id="GO:0005886">
    <property type="term" value="C:plasma membrane"/>
    <property type="evidence" value="ECO:0007669"/>
    <property type="project" value="UniProtKB-SubCell"/>
</dbReference>
<dbReference type="InterPro" id="IPR035906">
    <property type="entry name" value="MetI-like_sf"/>
</dbReference>
<dbReference type="CDD" id="cd06261">
    <property type="entry name" value="TM_PBP2"/>
    <property type="match status" value="1"/>
</dbReference>
<organism evidence="9">
    <name type="scientific">Caldilinea aerophila</name>
    <dbReference type="NCBI Taxonomy" id="133453"/>
    <lineage>
        <taxon>Bacteria</taxon>
        <taxon>Bacillati</taxon>
        <taxon>Chloroflexota</taxon>
        <taxon>Caldilineae</taxon>
        <taxon>Caldilineales</taxon>
        <taxon>Caldilineaceae</taxon>
        <taxon>Caldilinea</taxon>
    </lineage>
</organism>
<dbReference type="AlphaFoldDB" id="A0A7C1FK94"/>
<feature type="transmembrane region" description="Helical" evidence="7">
    <location>
        <begin position="35"/>
        <end position="57"/>
    </location>
</feature>
<evidence type="ECO:0000256" key="3">
    <source>
        <dbReference type="ARBA" id="ARBA00022475"/>
    </source>
</evidence>
<evidence type="ECO:0000313" key="9">
    <source>
        <dbReference type="EMBL" id="HDX31193.1"/>
    </source>
</evidence>
<dbReference type="PANTHER" id="PTHR43386">
    <property type="entry name" value="OLIGOPEPTIDE TRANSPORT SYSTEM PERMEASE PROTEIN APPC"/>
    <property type="match status" value="1"/>
</dbReference>
<evidence type="ECO:0000256" key="6">
    <source>
        <dbReference type="ARBA" id="ARBA00023136"/>
    </source>
</evidence>
<evidence type="ECO:0000256" key="2">
    <source>
        <dbReference type="ARBA" id="ARBA00022448"/>
    </source>
</evidence>
<evidence type="ECO:0000259" key="8">
    <source>
        <dbReference type="PROSITE" id="PS50928"/>
    </source>
</evidence>
<dbReference type="PANTHER" id="PTHR43386:SF1">
    <property type="entry name" value="D,D-DIPEPTIDE TRANSPORT SYSTEM PERMEASE PROTEIN DDPC-RELATED"/>
    <property type="match status" value="1"/>
</dbReference>
<dbReference type="InterPro" id="IPR025966">
    <property type="entry name" value="OppC_N"/>
</dbReference>
<comment type="caution">
    <text evidence="9">The sequence shown here is derived from an EMBL/GenBank/DDBJ whole genome shotgun (WGS) entry which is preliminary data.</text>
</comment>
<keyword evidence="6 7" id="KW-0472">Membrane</keyword>
<protein>
    <submittedName>
        <fullName evidence="9">ABC transporter permease</fullName>
    </submittedName>
</protein>
<dbReference type="Gene3D" id="1.10.3720.10">
    <property type="entry name" value="MetI-like"/>
    <property type="match status" value="1"/>
</dbReference>
<feature type="transmembrane region" description="Helical" evidence="7">
    <location>
        <begin position="99"/>
        <end position="125"/>
    </location>
</feature>